<keyword evidence="2" id="KW-1185">Reference proteome</keyword>
<proteinExistence type="predicted"/>
<dbReference type="Proteomes" id="UP001240171">
    <property type="component" value="Unassembled WGS sequence"/>
</dbReference>
<reference evidence="1 2" key="1">
    <citation type="submission" date="2023-07" db="EMBL/GenBank/DDBJ databases">
        <title>Paenibacillus sp. JX-17 nov. isolated from soil.</title>
        <authorList>
            <person name="Wan Y."/>
            <person name="Liu B."/>
        </authorList>
    </citation>
    <scope>NUCLEOTIDE SEQUENCE [LARGE SCALE GENOMIC DNA]</scope>
    <source>
        <strain evidence="1 2">JX-17</strain>
    </source>
</reference>
<comment type="caution">
    <text evidence="1">The sequence shown here is derived from an EMBL/GenBank/DDBJ whole genome shotgun (WGS) entry which is preliminary data.</text>
</comment>
<protein>
    <recommendedName>
        <fullName evidence="3">BON domain-containing protein</fullName>
    </recommendedName>
</protein>
<dbReference type="RefSeq" id="WP_305025266.1">
    <property type="nucleotide sequence ID" value="NZ_JAUQTB010000011.1"/>
</dbReference>
<organism evidence="1 2">
    <name type="scientific">Paenibacillus lacisoli</name>
    <dbReference type="NCBI Taxonomy" id="3064525"/>
    <lineage>
        <taxon>Bacteria</taxon>
        <taxon>Bacillati</taxon>
        <taxon>Bacillota</taxon>
        <taxon>Bacilli</taxon>
        <taxon>Bacillales</taxon>
        <taxon>Paenibacillaceae</taxon>
        <taxon>Paenibacillus</taxon>
    </lineage>
</organism>
<evidence type="ECO:0000313" key="2">
    <source>
        <dbReference type="Proteomes" id="UP001240171"/>
    </source>
</evidence>
<name>A0ABT9CFL5_9BACL</name>
<evidence type="ECO:0000313" key="1">
    <source>
        <dbReference type="EMBL" id="MDO7908047.1"/>
    </source>
</evidence>
<accession>A0ABT9CFL5</accession>
<evidence type="ECO:0008006" key="3">
    <source>
        <dbReference type="Google" id="ProtNLM"/>
    </source>
</evidence>
<gene>
    <name evidence="1" type="ORF">Q5741_16665</name>
</gene>
<sequence>MAGNGNGSSQNSKKAQSLSPQQIAVIVGLLANVLDVDSILLDRNQQIQIVLTGSIRKKNKADRIAEELDNISVAELINAFLRK</sequence>
<dbReference type="EMBL" id="JAUQTB010000011">
    <property type="protein sequence ID" value="MDO7908047.1"/>
    <property type="molecule type" value="Genomic_DNA"/>
</dbReference>